<dbReference type="PROSITE" id="PS50878">
    <property type="entry name" value="RT_POL"/>
    <property type="match status" value="1"/>
</dbReference>
<dbReference type="SUPFAM" id="SSF56672">
    <property type="entry name" value="DNA/RNA polymerases"/>
    <property type="match status" value="1"/>
</dbReference>
<dbReference type="GO" id="GO:0071897">
    <property type="term" value="P:DNA biosynthetic process"/>
    <property type="evidence" value="ECO:0007669"/>
    <property type="project" value="UniProtKB-ARBA"/>
</dbReference>
<evidence type="ECO:0000313" key="2">
    <source>
        <dbReference type="EMBL" id="JAV91741.1"/>
    </source>
</evidence>
<dbReference type="InterPro" id="IPR043502">
    <property type="entry name" value="DNA/RNA_pol_sf"/>
</dbReference>
<dbReference type="CDD" id="cd01650">
    <property type="entry name" value="RT_nLTR_like"/>
    <property type="match status" value="1"/>
</dbReference>
<dbReference type="PANTHER" id="PTHR33332">
    <property type="entry name" value="REVERSE TRANSCRIPTASE DOMAIN-CONTAINING PROTEIN"/>
    <property type="match status" value="1"/>
</dbReference>
<dbReference type="EMBL" id="GEZM01015332">
    <property type="protein sequence ID" value="JAV91738.1"/>
    <property type="molecule type" value="Transcribed_RNA"/>
</dbReference>
<accession>A0A1Y1N1F2</accession>
<feature type="domain" description="Reverse transcriptase" evidence="1">
    <location>
        <begin position="1"/>
        <end position="232"/>
    </location>
</feature>
<name>A0A1Y1N1F2_PHOPY</name>
<dbReference type="InterPro" id="IPR043128">
    <property type="entry name" value="Rev_trsase/Diguanyl_cyclase"/>
</dbReference>
<dbReference type="Pfam" id="PF00078">
    <property type="entry name" value="RVT_1"/>
    <property type="match status" value="1"/>
</dbReference>
<dbReference type="Gene3D" id="3.30.70.270">
    <property type="match status" value="1"/>
</dbReference>
<dbReference type="EMBL" id="GEZM01015331">
    <property type="protein sequence ID" value="JAV91741.1"/>
    <property type="molecule type" value="Transcribed_RNA"/>
</dbReference>
<dbReference type="AlphaFoldDB" id="A0A1Y1N1F2"/>
<protein>
    <recommendedName>
        <fullName evidence="1">Reverse transcriptase domain-containing protein</fullName>
    </recommendedName>
</protein>
<proteinExistence type="predicted"/>
<organism evidence="2">
    <name type="scientific">Photinus pyralis</name>
    <name type="common">Common eastern firefly</name>
    <name type="synonym">Lampyris pyralis</name>
    <dbReference type="NCBI Taxonomy" id="7054"/>
    <lineage>
        <taxon>Eukaryota</taxon>
        <taxon>Metazoa</taxon>
        <taxon>Ecdysozoa</taxon>
        <taxon>Arthropoda</taxon>
        <taxon>Hexapoda</taxon>
        <taxon>Insecta</taxon>
        <taxon>Pterygota</taxon>
        <taxon>Neoptera</taxon>
        <taxon>Endopterygota</taxon>
        <taxon>Coleoptera</taxon>
        <taxon>Polyphaga</taxon>
        <taxon>Elateriformia</taxon>
        <taxon>Elateroidea</taxon>
        <taxon>Lampyridae</taxon>
        <taxon>Lampyrinae</taxon>
        <taxon>Photinus</taxon>
    </lineage>
</organism>
<reference evidence="2" key="1">
    <citation type="journal article" date="2016" name="Sci. Rep.">
        <title>Molecular characterization of firefly nuptial gifts: a multi-omics approach sheds light on postcopulatory sexual selection.</title>
        <authorList>
            <person name="Al-Wathiqui N."/>
            <person name="Fallon T.R."/>
            <person name="South A."/>
            <person name="Weng J.K."/>
            <person name="Lewis S.M."/>
        </authorList>
    </citation>
    <scope>NUCLEOTIDE SEQUENCE</scope>
</reference>
<evidence type="ECO:0000259" key="1">
    <source>
        <dbReference type="PROSITE" id="PS50878"/>
    </source>
</evidence>
<sequence>MNDPNSYRPISMTSVICKILERIINNRLMAYLETSKFFSSNQNGFRKERSTIDCISKLEISIKNALVKKSQLSAVFFDLRKAYDTTWRHQIISVLKNWGITGQILNFIKNFVTDRKFIVRIGNTFSEKVTQDNGVPQGSVLSPTLFLIAINDILDELPKEVQGTLYADDLVIFSSSNNPRTTERLLQRSLKRLEHWSKNNGIIFSEQKTKSLTFTNKRRPLLPRLRLYGTTLENVSEVKYLGLIFDRKMSWKSHVNSVIDSCKSSLNVIKMIAHQD</sequence>
<dbReference type="InterPro" id="IPR000477">
    <property type="entry name" value="RT_dom"/>
</dbReference>